<dbReference type="InterPro" id="IPR004089">
    <property type="entry name" value="MCPsignal_dom"/>
</dbReference>
<keyword evidence="8 13" id="KW-0472">Membrane</keyword>
<feature type="region of interest" description="Disordered" evidence="12">
    <location>
        <begin position="522"/>
        <end position="561"/>
    </location>
</feature>
<evidence type="ECO:0000259" key="14">
    <source>
        <dbReference type="PROSITE" id="PS50111"/>
    </source>
</evidence>
<evidence type="ECO:0000256" key="9">
    <source>
        <dbReference type="ARBA" id="ARBA00023224"/>
    </source>
</evidence>
<evidence type="ECO:0000256" key="11">
    <source>
        <dbReference type="PROSITE-ProRule" id="PRU00284"/>
    </source>
</evidence>
<dbReference type="PRINTS" id="PR00260">
    <property type="entry name" value="CHEMTRNSDUCR"/>
</dbReference>
<dbReference type="SUPFAM" id="SSF47170">
    <property type="entry name" value="Aspartate receptor, ligand-binding domain"/>
    <property type="match status" value="1"/>
</dbReference>
<accession>A0ABU6JNG4</accession>
<evidence type="ECO:0000256" key="3">
    <source>
        <dbReference type="ARBA" id="ARBA00022481"/>
    </source>
</evidence>
<evidence type="ECO:0000256" key="2">
    <source>
        <dbReference type="ARBA" id="ARBA00022475"/>
    </source>
</evidence>
<evidence type="ECO:0000313" key="16">
    <source>
        <dbReference type="EMBL" id="MEC5341884.1"/>
    </source>
</evidence>
<dbReference type="RefSeq" id="WP_327616996.1">
    <property type="nucleotide sequence ID" value="NZ_JAYWTM010000001.1"/>
</dbReference>
<evidence type="ECO:0000313" key="17">
    <source>
        <dbReference type="Proteomes" id="UP001309705"/>
    </source>
</evidence>
<evidence type="ECO:0000256" key="4">
    <source>
        <dbReference type="ARBA" id="ARBA00022500"/>
    </source>
</evidence>
<dbReference type="InterPro" id="IPR035440">
    <property type="entry name" value="4HB_MCP_dom_sf"/>
</dbReference>
<keyword evidence="4" id="KW-0145">Chemotaxis</keyword>
<keyword evidence="2" id="KW-1003">Cell membrane</keyword>
<evidence type="ECO:0000256" key="10">
    <source>
        <dbReference type="ARBA" id="ARBA00029447"/>
    </source>
</evidence>
<feature type="compositionally biased region" description="Polar residues" evidence="12">
    <location>
        <begin position="277"/>
        <end position="294"/>
    </location>
</feature>
<dbReference type="PANTHER" id="PTHR43531:SF14">
    <property type="entry name" value="METHYL-ACCEPTING CHEMOTAXIS PROTEIN I-RELATED"/>
    <property type="match status" value="1"/>
</dbReference>
<dbReference type="InterPro" id="IPR051310">
    <property type="entry name" value="MCP_chemotaxis"/>
</dbReference>
<protein>
    <submittedName>
        <fullName evidence="16">Methyl-accepting chemotaxis protein</fullName>
    </submittedName>
</protein>
<dbReference type="InterPro" id="IPR003122">
    <property type="entry name" value="Tar_rcpt_lig-bd"/>
</dbReference>
<keyword evidence="17" id="KW-1185">Reference proteome</keyword>
<organism evidence="16 17">
    <name type="scientific">Brenneria populi</name>
    <dbReference type="NCBI Taxonomy" id="1505588"/>
    <lineage>
        <taxon>Bacteria</taxon>
        <taxon>Pseudomonadati</taxon>
        <taxon>Pseudomonadota</taxon>
        <taxon>Gammaproteobacteria</taxon>
        <taxon>Enterobacterales</taxon>
        <taxon>Pectobacteriaceae</taxon>
        <taxon>Brenneria</taxon>
    </lineage>
</organism>
<feature type="compositionally biased region" description="Low complexity" evidence="12">
    <location>
        <begin position="544"/>
        <end position="561"/>
    </location>
</feature>
<keyword evidence="3" id="KW-0488">Methylation</keyword>
<sequence length="561" mass="60198">MGFLKNITIRAMLLTILGVFLVLWGGVSLYMSSSLSEMTKLLESGEIQKRNADTIVDGSDQYFRAAIRLVRAMDYNQSGETAEVEKLLSAANDAIKNTSDKLAVFKTADHGAIDRATVEGVQNAWTQVIESGLRPLYAAVRDNRPDEFRHLFRDVYPPLSIAFGNIMDRYQADAMASSSRSLDGVYGLVVWNKGILLGAAIAGLLILLLTDRYLVNYLVRPLNIVKHHFKVLTSGQLGENIEDFGRNCVGQLIPFLRDMQSSLINTVSTIRDSSHSIHQGASEIKSGNSDLSSRTEQQAAALEQTAASMEELGATVKQNAENVHQARNLAQDAAIAAKKGGEVTTDVVKTMANITTSSKKIADITSVINGIAFQTNILALNAAVEAARAGEQGRGFAVVAGEVRNLAQRSAQAAKEIEGLIAESVERVNTGSHQVTQTGDAMSSIITAITRVNDLMGEIASASDEQSRGIDQVGQAVVEMDGVTQQNAALVQESAAAAASLEEQARQLTEAVAVFQLSVNEKRRPGGNRQPEITPPAAKPVLIAADKSSKNASAADNWETF</sequence>
<keyword evidence="5" id="KW-0997">Cell inner membrane</keyword>
<keyword evidence="7 13" id="KW-1133">Transmembrane helix</keyword>
<keyword evidence="6 13" id="KW-0812">Transmembrane</keyword>
<evidence type="ECO:0000256" key="8">
    <source>
        <dbReference type="ARBA" id="ARBA00023136"/>
    </source>
</evidence>
<feature type="region of interest" description="Disordered" evidence="12">
    <location>
        <begin position="277"/>
        <end position="296"/>
    </location>
</feature>
<dbReference type="InterPro" id="IPR003660">
    <property type="entry name" value="HAMP_dom"/>
</dbReference>
<dbReference type="SMART" id="SM00283">
    <property type="entry name" value="MA"/>
    <property type="match status" value="1"/>
</dbReference>
<dbReference type="PROSITE" id="PS50111">
    <property type="entry name" value="CHEMOTAXIS_TRANSDUC_2"/>
    <property type="match status" value="1"/>
</dbReference>
<evidence type="ECO:0000256" key="1">
    <source>
        <dbReference type="ARBA" id="ARBA00004429"/>
    </source>
</evidence>
<dbReference type="Pfam" id="PF00015">
    <property type="entry name" value="MCPsignal"/>
    <property type="match status" value="1"/>
</dbReference>
<evidence type="ECO:0000256" key="13">
    <source>
        <dbReference type="SAM" id="Phobius"/>
    </source>
</evidence>
<reference evidence="16 17" key="1">
    <citation type="journal article" date="2017" name="Int. J. Syst. Evol. Microbiol.">
        <title>Brenneria populi subsp. brevivirga subsp. nov. isolated from symptomatic bark of Populus x euramericana canker, and description of Brenneria populi subsp. populi subsp. nov.</title>
        <authorList>
            <person name="Zheng M.H."/>
            <person name="Piao C.G."/>
            <person name="Xue H."/>
            <person name="Guo M.W."/>
            <person name="Li Y."/>
        </authorList>
    </citation>
    <scope>NUCLEOTIDE SEQUENCE [LARGE SCALE GENOMIC DNA]</scope>
    <source>
        <strain evidence="16 17">D9-5</strain>
    </source>
</reference>
<feature type="transmembrane region" description="Helical" evidence="13">
    <location>
        <begin position="12"/>
        <end position="31"/>
    </location>
</feature>
<dbReference type="PROSITE" id="PS50885">
    <property type="entry name" value="HAMP"/>
    <property type="match status" value="1"/>
</dbReference>
<evidence type="ECO:0000256" key="7">
    <source>
        <dbReference type="ARBA" id="ARBA00022989"/>
    </source>
</evidence>
<dbReference type="InterPro" id="IPR004090">
    <property type="entry name" value="Chemotax_Me-accpt_rcpt"/>
</dbReference>
<dbReference type="CDD" id="cd11386">
    <property type="entry name" value="MCP_signal"/>
    <property type="match status" value="1"/>
</dbReference>
<dbReference type="Proteomes" id="UP001309705">
    <property type="component" value="Unassembled WGS sequence"/>
</dbReference>
<gene>
    <name evidence="16" type="ORF">VSX58_04545</name>
</gene>
<name>A0ABU6JNG4_9GAMM</name>
<evidence type="ECO:0000259" key="15">
    <source>
        <dbReference type="PROSITE" id="PS50885"/>
    </source>
</evidence>
<comment type="subcellular location">
    <subcellularLocation>
        <location evidence="1">Cell inner membrane</location>
        <topology evidence="1">Multi-pass membrane protein</topology>
    </subcellularLocation>
</comment>
<dbReference type="EMBL" id="JAYWTM010000001">
    <property type="protein sequence ID" value="MEC5341884.1"/>
    <property type="molecule type" value="Genomic_DNA"/>
</dbReference>
<evidence type="ECO:0000256" key="12">
    <source>
        <dbReference type="SAM" id="MobiDB-lite"/>
    </source>
</evidence>
<feature type="transmembrane region" description="Helical" evidence="13">
    <location>
        <begin position="185"/>
        <end position="210"/>
    </location>
</feature>
<comment type="similarity">
    <text evidence="10">Belongs to the methyl-accepting chemotaxis (MCP) protein family.</text>
</comment>
<dbReference type="PANTHER" id="PTHR43531">
    <property type="entry name" value="PROTEIN ICFG"/>
    <property type="match status" value="1"/>
</dbReference>
<proteinExistence type="inferred from homology"/>
<comment type="caution">
    <text evidence="16">The sequence shown here is derived from an EMBL/GenBank/DDBJ whole genome shotgun (WGS) entry which is preliminary data.</text>
</comment>
<dbReference type="Gene3D" id="1.10.287.950">
    <property type="entry name" value="Methyl-accepting chemotaxis protein"/>
    <property type="match status" value="1"/>
</dbReference>
<dbReference type="SUPFAM" id="SSF58104">
    <property type="entry name" value="Methyl-accepting chemotaxis protein (MCP) signaling domain"/>
    <property type="match status" value="1"/>
</dbReference>
<dbReference type="Pfam" id="PF02203">
    <property type="entry name" value="TarH"/>
    <property type="match status" value="1"/>
</dbReference>
<evidence type="ECO:0000256" key="6">
    <source>
        <dbReference type="ARBA" id="ARBA00022692"/>
    </source>
</evidence>
<keyword evidence="9 11" id="KW-0807">Transducer</keyword>
<feature type="domain" description="Methyl-accepting transducer" evidence="14">
    <location>
        <begin position="273"/>
        <end position="502"/>
    </location>
</feature>
<feature type="domain" description="HAMP" evidence="15">
    <location>
        <begin position="216"/>
        <end position="268"/>
    </location>
</feature>
<evidence type="ECO:0000256" key="5">
    <source>
        <dbReference type="ARBA" id="ARBA00022519"/>
    </source>
</evidence>